<dbReference type="InterPro" id="IPR001387">
    <property type="entry name" value="Cro/C1-type_HTH"/>
</dbReference>
<feature type="domain" description="HTH cro/C1-type" evidence="2">
    <location>
        <begin position="11"/>
        <end position="62"/>
    </location>
</feature>
<evidence type="ECO:0000259" key="2">
    <source>
        <dbReference type="PROSITE" id="PS50943"/>
    </source>
</evidence>
<accession>A0ABY7VFS5</accession>
<sequence length="105" mass="11879">MITSETIGERVKQYRLNQNISQESLAELAGLSRTAIIKAEKGLSGLDTYLAIMKALGRIDALEAAFPEEAISPVQLVERNKRKRQRAYTSEKSKNLNENKQELDW</sequence>
<evidence type="ECO:0000256" key="1">
    <source>
        <dbReference type="SAM" id="MobiDB-lite"/>
    </source>
</evidence>
<name>A0ABY7VFS5_9GAMM</name>
<dbReference type="InterPro" id="IPR010982">
    <property type="entry name" value="Lambda_DNA-bd_dom_sf"/>
</dbReference>
<dbReference type="Pfam" id="PF01381">
    <property type="entry name" value="HTH_3"/>
    <property type="match status" value="1"/>
</dbReference>
<keyword evidence="4" id="KW-1185">Reference proteome</keyword>
<dbReference type="RefSeq" id="WP_274052240.1">
    <property type="nucleotide sequence ID" value="NZ_CP059693.1"/>
</dbReference>
<gene>
    <name evidence="3" type="ORF">H3N35_00505</name>
</gene>
<reference evidence="3 4" key="1">
    <citation type="journal article" date="2022" name="Mar. Drugs">
        <title>Bioassay-Guided Fractionation Leads to the Detection of Cholic Acid Generated by the Rare Thalassomonas sp.</title>
        <authorList>
            <person name="Pheiffer F."/>
            <person name="Schneider Y.K."/>
            <person name="Hansen E.H."/>
            <person name="Andersen J.H."/>
            <person name="Isaksson J."/>
            <person name="Busche T."/>
            <person name="R C."/>
            <person name="Kalinowski J."/>
            <person name="Zyl L.V."/>
            <person name="Trindade M."/>
        </authorList>
    </citation>
    <scope>NUCLEOTIDE SEQUENCE [LARGE SCALE GENOMIC DNA]</scope>
    <source>
        <strain evidence="3 4">A5K-61T</strain>
    </source>
</reference>
<organism evidence="3 4">
    <name type="scientific">Thalassomonas haliotis</name>
    <dbReference type="NCBI Taxonomy" id="485448"/>
    <lineage>
        <taxon>Bacteria</taxon>
        <taxon>Pseudomonadati</taxon>
        <taxon>Pseudomonadota</taxon>
        <taxon>Gammaproteobacteria</taxon>
        <taxon>Alteromonadales</taxon>
        <taxon>Colwelliaceae</taxon>
        <taxon>Thalassomonas</taxon>
    </lineage>
</organism>
<dbReference type="SMART" id="SM00530">
    <property type="entry name" value="HTH_XRE"/>
    <property type="match status" value="1"/>
</dbReference>
<dbReference type="EMBL" id="CP059693">
    <property type="protein sequence ID" value="WDE12009.1"/>
    <property type="molecule type" value="Genomic_DNA"/>
</dbReference>
<evidence type="ECO:0000313" key="4">
    <source>
        <dbReference type="Proteomes" id="UP001215231"/>
    </source>
</evidence>
<proteinExistence type="predicted"/>
<protein>
    <submittedName>
        <fullName evidence="3">Helix-turn-helix transcriptional regulator</fullName>
    </submittedName>
</protein>
<dbReference type="Proteomes" id="UP001215231">
    <property type="component" value="Chromosome"/>
</dbReference>
<feature type="compositionally biased region" description="Basic and acidic residues" evidence="1">
    <location>
        <begin position="89"/>
        <end position="105"/>
    </location>
</feature>
<dbReference type="CDD" id="cd00093">
    <property type="entry name" value="HTH_XRE"/>
    <property type="match status" value="1"/>
</dbReference>
<evidence type="ECO:0000313" key="3">
    <source>
        <dbReference type="EMBL" id="WDE12009.1"/>
    </source>
</evidence>
<dbReference type="Gene3D" id="1.10.260.40">
    <property type="entry name" value="lambda repressor-like DNA-binding domains"/>
    <property type="match status" value="1"/>
</dbReference>
<dbReference type="PROSITE" id="PS50943">
    <property type="entry name" value="HTH_CROC1"/>
    <property type="match status" value="1"/>
</dbReference>
<dbReference type="SUPFAM" id="SSF47413">
    <property type="entry name" value="lambda repressor-like DNA-binding domains"/>
    <property type="match status" value="1"/>
</dbReference>
<feature type="region of interest" description="Disordered" evidence="1">
    <location>
        <begin position="82"/>
        <end position="105"/>
    </location>
</feature>